<feature type="DNA-binding region" description="Homeobox" evidence="1">
    <location>
        <begin position="143"/>
        <end position="203"/>
    </location>
</feature>
<keyword evidence="1 2" id="KW-0238">DNA-binding</keyword>
<feature type="domain" description="Homeobox" evidence="4">
    <location>
        <begin position="141"/>
        <end position="202"/>
    </location>
</feature>
<evidence type="ECO:0000256" key="1">
    <source>
        <dbReference type="PROSITE-ProRule" id="PRU00108"/>
    </source>
</evidence>
<dbReference type="EMBL" id="JANVFS010000011">
    <property type="protein sequence ID" value="KAJ4484893.1"/>
    <property type="molecule type" value="Genomic_DNA"/>
</dbReference>
<evidence type="ECO:0000259" key="4">
    <source>
        <dbReference type="PROSITE" id="PS50071"/>
    </source>
</evidence>
<dbReference type="AlphaFoldDB" id="A0A9W9AKK3"/>
<evidence type="ECO:0000313" key="6">
    <source>
        <dbReference type="Proteomes" id="UP001150238"/>
    </source>
</evidence>
<feature type="compositionally biased region" description="Polar residues" evidence="3">
    <location>
        <begin position="1"/>
        <end position="16"/>
    </location>
</feature>
<feature type="compositionally biased region" description="Basic residues" evidence="3">
    <location>
        <begin position="106"/>
        <end position="115"/>
    </location>
</feature>
<name>A0A9W9AKK3_9AGAR</name>
<reference evidence="5" key="1">
    <citation type="submission" date="2022-08" db="EMBL/GenBank/DDBJ databases">
        <authorList>
            <consortium name="DOE Joint Genome Institute"/>
            <person name="Min B."/>
            <person name="Riley R."/>
            <person name="Sierra-Patev S."/>
            <person name="Naranjo-Ortiz M."/>
            <person name="Looney B."/>
            <person name="Konkel Z."/>
            <person name="Slot J.C."/>
            <person name="Sakamoto Y."/>
            <person name="Steenwyk J.L."/>
            <person name="Rokas A."/>
            <person name="Carro J."/>
            <person name="Camarero S."/>
            <person name="Ferreira P."/>
            <person name="Molpeceres G."/>
            <person name="Ruiz-Duenas F.J."/>
            <person name="Serrano A."/>
            <person name="Henrissat B."/>
            <person name="Drula E."/>
            <person name="Hughes K.W."/>
            <person name="Mata J.L."/>
            <person name="Ishikawa N.K."/>
            <person name="Vargas-Isla R."/>
            <person name="Ushijima S."/>
            <person name="Smith C.A."/>
            <person name="Ahrendt S."/>
            <person name="Andreopoulos W."/>
            <person name="He G."/>
            <person name="Labutti K."/>
            <person name="Lipzen A."/>
            <person name="Ng V."/>
            <person name="Sandor L."/>
            <person name="Barry K."/>
            <person name="Martinez A.T."/>
            <person name="Xiao Y."/>
            <person name="Gibbons J.G."/>
            <person name="Terashima K."/>
            <person name="Hibbett D.S."/>
            <person name="Grigoriev I.V."/>
        </authorList>
    </citation>
    <scope>NUCLEOTIDE SEQUENCE</scope>
    <source>
        <strain evidence="5">Sp2 HRB7682 ss15</strain>
    </source>
</reference>
<sequence>MSSTPQSFLATPSPSDAENIHQLNPLELLAQVAADSQRLDTPLTTHTPNATPHEPRTPARSSKRLSSRRSASLTPSDSDSSTASRCSMSPTPTLVDRSDGSPVSWKARKTCHRSPKVTEAQKCARAAKEPRRKEVLARALRIRTVENSPVNEQQFRVLRMVYDEITKYPKDHWIAIVAVIIHRSFAQVKHWFSNERQKNKSGETMDWHNELGEKIRVRPMAIELCEQWSDEFFENVVMVYNFKSLKLLHWVE</sequence>
<protein>
    <recommendedName>
        <fullName evidence="4">Homeobox domain-containing protein</fullName>
    </recommendedName>
</protein>
<evidence type="ECO:0000313" key="5">
    <source>
        <dbReference type="EMBL" id="KAJ4484893.1"/>
    </source>
</evidence>
<dbReference type="Pfam" id="PF00046">
    <property type="entry name" value="Homeodomain"/>
    <property type="match status" value="1"/>
</dbReference>
<comment type="caution">
    <text evidence="5">The sequence shown here is derived from an EMBL/GenBank/DDBJ whole genome shotgun (WGS) entry which is preliminary data.</text>
</comment>
<evidence type="ECO:0000256" key="2">
    <source>
        <dbReference type="RuleBase" id="RU000682"/>
    </source>
</evidence>
<dbReference type="InterPro" id="IPR009057">
    <property type="entry name" value="Homeodomain-like_sf"/>
</dbReference>
<dbReference type="Gene3D" id="1.10.10.60">
    <property type="entry name" value="Homeodomain-like"/>
    <property type="match status" value="1"/>
</dbReference>
<dbReference type="GO" id="GO:0003677">
    <property type="term" value="F:DNA binding"/>
    <property type="evidence" value="ECO:0007669"/>
    <property type="project" value="UniProtKB-UniRule"/>
</dbReference>
<comment type="subcellular location">
    <subcellularLocation>
        <location evidence="1 2">Nucleus</location>
    </subcellularLocation>
</comment>
<feature type="region of interest" description="Disordered" evidence="3">
    <location>
        <begin position="1"/>
        <end position="125"/>
    </location>
</feature>
<reference evidence="5" key="2">
    <citation type="journal article" date="2023" name="Proc. Natl. Acad. Sci. U.S.A.">
        <title>A global phylogenomic analysis of the shiitake genus Lentinula.</title>
        <authorList>
            <person name="Sierra-Patev S."/>
            <person name="Min B."/>
            <person name="Naranjo-Ortiz M."/>
            <person name="Looney B."/>
            <person name="Konkel Z."/>
            <person name="Slot J.C."/>
            <person name="Sakamoto Y."/>
            <person name="Steenwyk J.L."/>
            <person name="Rokas A."/>
            <person name="Carro J."/>
            <person name="Camarero S."/>
            <person name="Ferreira P."/>
            <person name="Molpeceres G."/>
            <person name="Ruiz-Duenas F.J."/>
            <person name="Serrano A."/>
            <person name="Henrissat B."/>
            <person name="Drula E."/>
            <person name="Hughes K.W."/>
            <person name="Mata J.L."/>
            <person name="Ishikawa N.K."/>
            <person name="Vargas-Isla R."/>
            <person name="Ushijima S."/>
            <person name="Smith C.A."/>
            <person name="Donoghue J."/>
            <person name="Ahrendt S."/>
            <person name="Andreopoulos W."/>
            <person name="He G."/>
            <person name="LaButti K."/>
            <person name="Lipzen A."/>
            <person name="Ng V."/>
            <person name="Riley R."/>
            <person name="Sandor L."/>
            <person name="Barry K."/>
            <person name="Martinez A.T."/>
            <person name="Xiao Y."/>
            <person name="Gibbons J.G."/>
            <person name="Terashima K."/>
            <person name="Grigoriev I.V."/>
            <person name="Hibbett D."/>
        </authorList>
    </citation>
    <scope>NUCLEOTIDE SEQUENCE</scope>
    <source>
        <strain evidence="5">Sp2 HRB7682 ss15</strain>
    </source>
</reference>
<proteinExistence type="predicted"/>
<dbReference type="SUPFAM" id="SSF46689">
    <property type="entry name" value="Homeodomain-like"/>
    <property type="match status" value="1"/>
</dbReference>
<dbReference type="GO" id="GO:0005634">
    <property type="term" value="C:nucleus"/>
    <property type="evidence" value="ECO:0007669"/>
    <property type="project" value="UniProtKB-SubCell"/>
</dbReference>
<dbReference type="PROSITE" id="PS50071">
    <property type="entry name" value="HOMEOBOX_2"/>
    <property type="match status" value="1"/>
</dbReference>
<keyword evidence="1 2" id="KW-0371">Homeobox</keyword>
<evidence type="ECO:0000256" key="3">
    <source>
        <dbReference type="SAM" id="MobiDB-lite"/>
    </source>
</evidence>
<feature type="compositionally biased region" description="Low complexity" evidence="3">
    <location>
        <begin position="68"/>
        <end position="89"/>
    </location>
</feature>
<keyword evidence="1 2" id="KW-0539">Nucleus</keyword>
<dbReference type="Proteomes" id="UP001150238">
    <property type="component" value="Unassembled WGS sequence"/>
</dbReference>
<accession>A0A9W9AKK3</accession>
<dbReference type="InterPro" id="IPR001356">
    <property type="entry name" value="HD"/>
</dbReference>
<organism evidence="5 6">
    <name type="scientific">Lentinula lateritia</name>
    <dbReference type="NCBI Taxonomy" id="40482"/>
    <lineage>
        <taxon>Eukaryota</taxon>
        <taxon>Fungi</taxon>
        <taxon>Dikarya</taxon>
        <taxon>Basidiomycota</taxon>
        <taxon>Agaricomycotina</taxon>
        <taxon>Agaricomycetes</taxon>
        <taxon>Agaricomycetidae</taxon>
        <taxon>Agaricales</taxon>
        <taxon>Marasmiineae</taxon>
        <taxon>Omphalotaceae</taxon>
        <taxon>Lentinula</taxon>
    </lineage>
</organism>
<gene>
    <name evidence="5" type="ORF">C8J55DRAFT_559057</name>
</gene>